<evidence type="ECO:0000256" key="6">
    <source>
        <dbReference type="ARBA" id="ARBA00023239"/>
    </source>
</evidence>
<comment type="subunit">
    <text evidence="4 7">Homododecamer.</text>
</comment>
<keyword evidence="6 7" id="KW-0456">Lyase</keyword>
<dbReference type="PANTHER" id="PTHR21272:SF3">
    <property type="entry name" value="CATABOLIC 3-DEHYDROQUINASE"/>
    <property type="match status" value="1"/>
</dbReference>
<keyword evidence="7" id="KW-0028">Amino-acid biosynthesis</keyword>
<dbReference type="CDD" id="cd00466">
    <property type="entry name" value="DHQase_II"/>
    <property type="match status" value="1"/>
</dbReference>
<dbReference type="NCBIfam" id="NF003807">
    <property type="entry name" value="PRK05395.1-4"/>
    <property type="match status" value="1"/>
</dbReference>
<sequence length="154" mass="17558">MKIMVLNGPNLNFLGIREKDIYGQDNYQSVCKYIMDKFDDRDVEINIFQSNIEGEMINILQMAYFEKYDGVVMNPGAYTHTSIALYDAIKSINIPTVEVHLSNVHQREEFRHKSYTAPACVGQICGFGKEGYILAIEGLIVRLSEKISVNKQNI</sequence>
<dbReference type="InterPro" id="IPR036441">
    <property type="entry name" value="DHquinase_II_sf"/>
</dbReference>
<feature type="active site" description="Proton acceptor" evidence="7 8">
    <location>
        <position position="22"/>
    </location>
</feature>
<comment type="catalytic activity">
    <reaction evidence="1 7">
        <text>3-dehydroquinate = 3-dehydroshikimate + H2O</text>
        <dbReference type="Rhea" id="RHEA:21096"/>
        <dbReference type="ChEBI" id="CHEBI:15377"/>
        <dbReference type="ChEBI" id="CHEBI:16630"/>
        <dbReference type="ChEBI" id="CHEBI:32364"/>
        <dbReference type="EC" id="4.2.1.10"/>
    </reaction>
</comment>
<evidence type="ECO:0000256" key="3">
    <source>
        <dbReference type="ARBA" id="ARBA00011037"/>
    </source>
</evidence>
<proteinExistence type="inferred from homology"/>
<dbReference type="EC" id="4.2.1.10" evidence="5 7"/>
<dbReference type="RefSeq" id="WP_008697044.1">
    <property type="nucleotide sequence ID" value="NZ_KE161007.1"/>
</dbReference>
<dbReference type="NCBIfam" id="NF003805">
    <property type="entry name" value="PRK05395.1-2"/>
    <property type="match status" value="1"/>
</dbReference>
<dbReference type="AlphaFoldDB" id="H1PSX0"/>
<feature type="binding site" evidence="7 9">
    <location>
        <position position="87"/>
    </location>
    <ligand>
        <name>substrate</name>
    </ligand>
</feature>
<dbReference type="HOGENOM" id="CLU_090968_3_0_0"/>
<feature type="binding site" evidence="7 9">
    <location>
        <position position="111"/>
    </location>
    <ligand>
        <name>substrate</name>
    </ligand>
</feature>
<evidence type="ECO:0000256" key="2">
    <source>
        <dbReference type="ARBA" id="ARBA00004902"/>
    </source>
</evidence>
<feature type="active site" description="Proton donor" evidence="7 8">
    <location>
        <position position="100"/>
    </location>
</feature>
<keyword evidence="7" id="KW-0057">Aromatic amino acid biosynthesis</keyword>
<dbReference type="Gene3D" id="3.40.50.9100">
    <property type="entry name" value="Dehydroquinase, class II"/>
    <property type="match status" value="1"/>
</dbReference>
<evidence type="ECO:0000256" key="5">
    <source>
        <dbReference type="ARBA" id="ARBA00012060"/>
    </source>
</evidence>
<organism evidence="11 12">
    <name type="scientific">Fusobacterium ulcerans 12-1B</name>
    <dbReference type="NCBI Taxonomy" id="457404"/>
    <lineage>
        <taxon>Bacteria</taxon>
        <taxon>Fusobacteriati</taxon>
        <taxon>Fusobacteriota</taxon>
        <taxon>Fusobacteriia</taxon>
        <taxon>Fusobacteriales</taxon>
        <taxon>Fusobacteriaceae</taxon>
        <taxon>Fusobacterium</taxon>
    </lineage>
</organism>
<dbReference type="Proteomes" id="UP000003233">
    <property type="component" value="Unassembled WGS sequence"/>
</dbReference>
<dbReference type="GO" id="GO:0008652">
    <property type="term" value="P:amino acid biosynthetic process"/>
    <property type="evidence" value="ECO:0007669"/>
    <property type="project" value="UniProtKB-KW"/>
</dbReference>
<feature type="binding site" evidence="7 9">
    <location>
        <position position="80"/>
    </location>
    <ligand>
        <name>substrate</name>
    </ligand>
</feature>
<dbReference type="PATRIC" id="fig|457404.5.peg.1497"/>
<dbReference type="GO" id="GO:0003855">
    <property type="term" value="F:3-dehydroquinate dehydratase activity"/>
    <property type="evidence" value="ECO:0007669"/>
    <property type="project" value="UniProtKB-UniRule"/>
</dbReference>
<comment type="caution">
    <text evidence="11">The sequence shown here is derived from an EMBL/GenBank/DDBJ whole genome shotgun (WGS) entry which is preliminary data.</text>
</comment>
<feature type="binding site" evidence="7 9">
    <location>
        <begin position="101"/>
        <end position="102"/>
    </location>
    <ligand>
        <name>substrate</name>
    </ligand>
</feature>
<evidence type="ECO:0000256" key="9">
    <source>
        <dbReference type="PIRSR" id="PIRSR001399-2"/>
    </source>
</evidence>
<dbReference type="GO" id="GO:0009423">
    <property type="term" value="P:chorismate biosynthetic process"/>
    <property type="evidence" value="ECO:0007669"/>
    <property type="project" value="UniProtKB-UniRule"/>
</dbReference>
<evidence type="ECO:0000256" key="10">
    <source>
        <dbReference type="PIRSR" id="PIRSR001399-3"/>
    </source>
</evidence>
<dbReference type="UniPathway" id="UPA00053">
    <property type="reaction ID" value="UER00086"/>
</dbReference>
<name>H1PSX0_9FUSO</name>
<dbReference type="SUPFAM" id="SSF52304">
    <property type="entry name" value="Type II 3-dehydroquinate dehydratase"/>
    <property type="match status" value="1"/>
</dbReference>
<gene>
    <name evidence="7" type="primary">aroQ</name>
    <name evidence="11" type="ORF">HMPREF0402_01513</name>
</gene>
<dbReference type="PROSITE" id="PS01029">
    <property type="entry name" value="DEHYDROQUINASE_II"/>
    <property type="match status" value="1"/>
</dbReference>
<evidence type="ECO:0000313" key="11">
    <source>
        <dbReference type="EMBL" id="EHO81661.1"/>
    </source>
</evidence>
<comment type="pathway">
    <text evidence="2 7">Metabolic intermediate biosynthesis; chorismate biosynthesis; chorismate from D-erythrose 4-phosphate and phosphoenolpyruvate: step 3/7.</text>
</comment>
<dbReference type="NCBIfam" id="TIGR01088">
    <property type="entry name" value="aroQ"/>
    <property type="match status" value="1"/>
</dbReference>
<dbReference type="Pfam" id="PF01220">
    <property type="entry name" value="DHquinase_II"/>
    <property type="match status" value="1"/>
</dbReference>
<comment type="similarity">
    <text evidence="3 7">Belongs to the type-II 3-dehydroquinase family.</text>
</comment>
<dbReference type="PANTHER" id="PTHR21272">
    <property type="entry name" value="CATABOLIC 3-DEHYDROQUINASE"/>
    <property type="match status" value="1"/>
</dbReference>
<feature type="binding site" evidence="7 9">
    <location>
        <position position="74"/>
    </location>
    <ligand>
        <name>substrate</name>
    </ligand>
</feature>
<evidence type="ECO:0000256" key="7">
    <source>
        <dbReference type="HAMAP-Rule" id="MF_00169"/>
    </source>
</evidence>
<dbReference type="PIRSF" id="PIRSF001399">
    <property type="entry name" value="DHquinase_II"/>
    <property type="match status" value="1"/>
</dbReference>
<dbReference type="InterPro" id="IPR018509">
    <property type="entry name" value="DHquinase_II_CS"/>
</dbReference>
<dbReference type="EMBL" id="AGWJ02000012">
    <property type="protein sequence ID" value="EHO81661.1"/>
    <property type="molecule type" value="Genomic_DNA"/>
</dbReference>
<keyword evidence="12" id="KW-1185">Reference proteome</keyword>
<dbReference type="HAMAP" id="MF_00169">
    <property type="entry name" value="AroQ"/>
    <property type="match status" value="1"/>
</dbReference>
<dbReference type="GO" id="GO:0009073">
    <property type="term" value="P:aromatic amino acid family biosynthetic process"/>
    <property type="evidence" value="ECO:0007669"/>
    <property type="project" value="UniProtKB-KW"/>
</dbReference>
<evidence type="ECO:0000313" key="12">
    <source>
        <dbReference type="Proteomes" id="UP000003233"/>
    </source>
</evidence>
<reference evidence="11 12" key="1">
    <citation type="submission" date="2012-07" db="EMBL/GenBank/DDBJ databases">
        <title>The Genome Sequence of Fusobacterium ulcerans 12_1B.</title>
        <authorList>
            <consortium name="The Broad Institute Genome Sequencing Platform"/>
            <person name="Earl A."/>
            <person name="Ward D."/>
            <person name="Feldgarden M."/>
            <person name="Gevers D."/>
            <person name="Strauss J."/>
            <person name="Ambrose C.E."/>
            <person name="Allen-Vercoe E."/>
            <person name="Walker B."/>
            <person name="Young S.K."/>
            <person name="Zeng Q."/>
            <person name="Gargeya S."/>
            <person name="Fitzgerald M."/>
            <person name="Haas B."/>
            <person name="Abouelleil A."/>
            <person name="Alvarado L."/>
            <person name="Arachchi H.M."/>
            <person name="Berlin A.M."/>
            <person name="Chapman S.B."/>
            <person name="Goldberg J."/>
            <person name="Griggs A."/>
            <person name="Gujja S."/>
            <person name="Hansen M."/>
            <person name="Howarth C."/>
            <person name="Imamovic A."/>
            <person name="Larimer J."/>
            <person name="McCowen C."/>
            <person name="Montmayeur A."/>
            <person name="Murphy C."/>
            <person name="Neiman D."/>
            <person name="Pearson M."/>
            <person name="Priest M."/>
            <person name="Roberts A."/>
            <person name="Saif S."/>
            <person name="Shea T."/>
            <person name="Sisk P."/>
            <person name="Sykes S."/>
            <person name="Wortman J."/>
            <person name="Nusbaum C."/>
            <person name="Birren B."/>
        </authorList>
    </citation>
    <scope>NUCLEOTIDE SEQUENCE [LARGE SCALE GENOMIC DNA]</scope>
    <source>
        <strain evidence="11 12">12_1B</strain>
    </source>
</reference>
<dbReference type="InterPro" id="IPR001874">
    <property type="entry name" value="DHquinase_II"/>
</dbReference>
<feature type="site" description="Transition state stabilizer" evidence="7 10">
    <location>
        <position position="17"/>
    </location>
</feature>
<accession>H1PSX0</accession>
<evidence type="ECO:0000256" key="1">
    <source>
        <dbReference type="ARBA" id="ARBA00001864"/>
    </source>
</evidence>
<dbReference type="GO" id="GO:0019631">
    <property type="term" value="P:quinate catabolic process"/>
    <property type="evidence" value="ECO:0007669"/>
    <property type="project" value="TreeGrafter"/>
</dbReference>
<comment type="function">
    <text evidence="7">Catalyzes a trans-dehydration via an enolate intermediate.</text>
</comment>
<protein>
    <recommendedName>
        <fullName evidence="5 7">3-dehydroquinate dehydratase</fullName>
        <shortName evidence="7">3-dehydroquinase</shortName>
        <ecNumber evidence="5 7">4.2.1.10</ecNumber>
    </recommendedName>
    <alternativeName>
        <fullName evidence="7">Type II DHQase</fullName>
    </alternativeName>
</protein>
<evidence type="ECO:0000256" key="8">
    <source>
        <dbReference type="PIRSR" id="PIRSR001399-1"/>
    </source>
</evidence>
<evidence type="ECO:0000256" key="4">
    <source>
        <dbReference type="ARBA" id="ARBA00011193"/>
    </source>
</evidence>
<dbReference type="NCBIfam" id="NF003806">
    <property type="entry name" value="PRK05395.1-3"/>
    <property type="match status" value="1"/>
</dbReference>